<reference evidence="6 7" key="1">
    <citation type="submission" date="2019-02" db="EMBL/GenBank/DDBJ databases">
        <title>Deep-cultivation of Planctomycetes and their phenomic and genomic characterization uncovers novel biology.</title>
        <authorList>
            <person name="Wiegand S."/>
            <person name="Jogler M."/>
            <person name="Boedeker C."/>
            <person name="Pinto D."/>
            <person name="Vollmers J."/>
            <person name="Rivas-Marin E."/>
            <person name="Kohn T."/>
            <person name="Peeters S.H."/>
            <person name="Heuer A."/>
            <person name="Rast P."/>
            <person name="Oberbeckmann S."/>
            <person name="Bunk B."/>
            <person name="Jeske O."/>
            <person name="Meyerdierks A."/>
            <person name="Storesund J.E."/>
            <person name="Kallscheuer N."/>
            <person name="Luecker S."/>
            <person name="Lage O.M."/>
            <person name="Pohl T."/>
            <person name="Merkel B.J."/>
            <person name="Hornburger P."/>
            <person name="Mueller R.-W."/>
            <person name="Bruemmer F."/>
            <person name="Labrenz M."/>
            <person name="Spormann A.M."/>
            <person name="Op den Camp H."/>
            <person name="Overmann J."/>
            <person name="Amann R."/>
            <person name="Jetten M.S.M."/>
            <person name="Mascher T."/>
            <person name="Medema M.H."/>
            <person name="Devos D.P."/>
            <person name="Kaster A.-K."/>
            <person name="Ovreas L."/>
            <person name="Rohde M."/>
            <person name="Galperin M.Y."/>
            <person name="Jogler C."/>
        </authorList>
    </citation>
    <scope>NUCLEOTIDE SEQUENCE [LARGE SCALE GENOMIC DNA]</scope>
    <source>
        <strain evidence="6 7">SV_7m_r</strain>
    </source>
</reference>
<dbReference type="PANTHER" id="PTHR42693:SF53">
    <property type="entry name" value="ENDO-4-O-SULFATASE"/>
    <property type="match status" value="1"/>
</dbReference>
<organism evidence="6 7">
    <name type="scientific">Stieleria bergensis</name>
    <dbReference type="NCBI Taxonomy" id="2528025"/>
    <lineage>
        <taxon>Bacteria</taxon>
        <taxon>Pseudomonadati</taxon>
        <taxon>Planctomycetota</taxon>
        <taxon>Planctomycetia</taxon>
        <taxon>Pirellulales</taxon>
        <taxon>Pirellulaceae</taxon>
        <taxon>Stieleria</taxon>
    </lineage>
</organism>
<proteinExistence type="inferred from homology"/>
<feature type="domain" description="Sulfatase N-terminal" evidence="5">
    <location>
        <begin position="54"/>
        <end position="397"/>
    </location>
</feature>
<evidence type="ECO:0000313" key="6">
    <source>
        <dbReference type="EMBL" id="QDT62467.1"/>
    </source>
</evidence>
<dbReference type="SUPFAM" id="SSF53649">
    <property type="entry name" value="Alkaline phosphatase-like"/>
    <property type="match status" value="1"/>
</dbReference>
<sequence>MPGKARTQKRDSDLAHNEKEIHQRKSNMLKSLTFFALIGCLLSSLVSATEESPPNILFILVDDLGYADLGCQGSKEIRTPHIDRLAASGLRFTDAYVTAPQCGPSRAGIMTGVHQSRFGYVDNENNHGLPDPHILPLMPEYLKQAGYRTGLVGKWHLGQGTESMLSKTQRDEYRKVRKTDAFSPKRVEAAEPWKRGFDEGLFFVGGGGHYFPFRERHVNNPSSNYFTFNGTAQQPESYKREANAFKTDFLTDAAIAFIKSTDNKPWFLYLAYTAPHTPLQAKQKDIAANTHIKDPNRRIFAGMMTCLDHNIGRLLGHLDQRGLRENTLVVFLSDNGGPTSKNKSRNDPFSGVKGDVFEGGVRVPMIASWPGTLAEGKVVSGPVISLDLLPTFTAVAGKRAEHPLLDGKNLLPWLTGKAECPNETLYWSWRGNFNAVRRGTLKEIRNGKPVKSVDGKSIPPHNFVDLATNPTELAGEDSLKDENKKQRLSTALDAWLSSVNKDANKLTPSSSSPPPR</sequence>
<gene>
    <name evidence="6" type="primary">atsA_75</name>
    <name evidence="6" type="ORF">SV7mr_50150</name>
</gene>
<evidence type="ECO:0000313" key="7">
    <source>
        <dbReference type="Proteomes" id="UP000315003"/>
    </source>
</evidence>
<keyword evidence="2" id="KW-0479">Metal-binding</keyword>
<dbReference type="EMBL" id="CP036272">
    <property type="protein sequence ID" value="QDT62467.1"/>
    <property type="molecule type" value="Genomic_DNA"/>
</dbReference>
<evidence type="ECO:0000256" key="2">
    <source>
        <dbReference type="ARBA" id="ARBA00022723"/>
    </source>
</evidence>
<dbReference type="AlphaFoldDB" id="A0A517T258"/>
<keyword evidence="3 6" id="KW-0378">Hydrolase</keyword>
<dbReference type="InterPro" id="IPR000917">
    <property type="entry name" value="Sulfatase_N"/>
</dbReference>
<dbReference type="InterPro" id="IPR024607">
    <property type="entry name" value="Sulfatase_CS"/>
</dbReference>
<name>A0A517T258_9BACT</name>
<dbReference type="EC" id="3.1.6.1" evidence="6"/>
<dbReference type="PROSITE" id="PS00149">
    <property type="entry name" value="SULFATASE_2"/>
    <property type="match status" value="1"/>
</dbReference>
<dbReference type="Gene3D" id="3.40.720.10">
    <property type="entry name" value="Alkaline Phosphatase, subunit A"/>
    <property type="match status" value="1"/>
</dbReference>
<keyword evidence="7" id="KW-1185">Reference proteome</keyword>
<dbReference type="InterPro" id="IPR017850">
    <property type="entry name" value="Alkaline_phosphatase_core_sf"/>
</dbReference>
<evidence type="ECO:0000256" key="3">
    <source>
        <dbReference type="ARBA" id="ARBA00022801"/>
    </source>
</evidence>
<keyword evidence="4" id="KW-0106">Calcium</keyword>
<comment type="similarity">
    <text evidence="1">Belongs to the sulfatase family.</text>
</comment>
<evidence type="ECO:0000259" key="5">
    <source>
        <dbReference type="Pfam" id="PF00884"/>
    </source>
</evidence>
<protein>
    <submittedName>
        <fullName evidence="6">Arylsulfatase</fullName>
        <ecNumber evidence="6">3.1.6.1</ecNumber>
    </submittedName>
</protein>
<dbReference type="Pfam" id="PF00884">
    <property type="entry name" value="Sulfatase"/>
    <property type="match status" value="1"/>
</dbReference>
<evidence type="ECO:0000256" key="1">
    <source>
        <dbReference type="ARBA" id="ARBA00008779"/>
    </source>
</evidence>
<dbReference type="PANTHER" id="PTHR42693">
    <property type="entry name" value="ARYLSULFATASE FAMILY MEMBER"/>
    <property type="match status" value="1"/>
</dbReference>
<dbReference type="Proteomes" id="UP000315003">
    <property type="component" value="Chromosome"/>
</dbReference>
<evidence type="ECO:0000256" key="4">
    <source>
        <dbReference type="ARBA" id="ARBA00022837"/>
    </source>
</evidence>
<accession>A0A517T258</accession>
<dbReference type="GO" id="GO:0046872">
    <property type="term" value="F:metal ion binding"/>
    <property type="evidence" value="ECO:0007669"/>
    <property type="project" value="UniProtKB-KW"/>
</dbReference>
<dbReference type="GO" id="GO:0004065">
    <property type="term" value="F:arylsulfatase activity"/>
    <property type="evidence" value="ECO:0007669"/>
    <property type="project" value="UniProtKB-EC"/>
</dbReference>
<dbReference type="InterPro" id="IPR050738">
    <property type="entry name" value="Sulfatase"/>
</dbReference>